<reference evidence="2 4" key="2">
    <citation type="submission" date="2018-10" db="EMBL/GenBank/DDBJ databases">
        <title>Complete genome sequence of Pseudomonas pelagia strain Kongs-67.</title>
        <authorList>
            <person name="Sinha R.K."/>
            <person name="Krishnan K."/>
        </authorList>
    </citation>
    <scope>NUCLEOTIDE SEQUENCE [LARGE SCALE GENOMIC DNA]</scope>
    <source>
        <strain evidence="2 4">Kongs-67</strain>
    </source>
</reference>
<evidence type="ECO:0000313" key="1">
    <source>
        <dbReference type="EMBL" id="PCC98563.1"/>
    </source>
</evidence>
<proteinExistence type="predicted"/>
<dbReference type="EMBL" id="CP033116">
    <property type="protein sequence ID" value="QFY57719.1"/>
    <property type="molecule type" value="Genomic_DNA"/>
</dbReference>
<sequence length="80" mass="8940">MHQSVYSGIIPLAFNIILRNVGGAQVDTECCVSALTQMGDKQPSHNRLLYYVSHCEIPFHELSELSVERVFGGSQQYNVL</sequence>
<evidence type="ECO:0000313" key="4">
    <source>
        <dbReference type="Proteomes" id="UP000344571"/>
    </source>
</evidence>
<name>A0AA91U153_9GAMM</name>
<keyword evidence="4" id="KW-1185">Reference proteome</keyword>
<gene>
    <name evidence="1" type="ORF">CO192_15025</name>
    <name evidence="2" type="ORF">EAO82_15910</name>
</gene>
<organism evidence="1 3">
    <name type="scientific">Halopseudomonas pelagia</name>
    <dbReference type="NCBI Taxonomy" id="553151"/>
    <lineage>
        <taxon>Bacteria</taxon>
        <taxon>Pseudomonadati</taxon>
        <taxon>Pseudomonadota</taxon>
        <taxon>Gammaproteobacteria</taxon>
        <taxon>Pseudomonadales</taxon>
        <taxon>Pseudomonadaceae</taxon>
        <taxon>Halopseudomonas</taxon>
    </lineage>
</organism>
<dbReference type="RefSeq" id="WP_096347371.1">
    <property type="nucleotide sequence ID" value="NZ_CP033116.1"/>
</dbReference>
<dbReference type="AlphaFoldDB" id="A0AA91U153"/>
<evidence type="ECO:0000313" key="3">
    <source>
        <dbReference type="Proteomes" id="UP000243750"/>
    </source>
</evidence>
<accession>A0AA91U153</accession>
<evidence type="ECO:0000313" key="2">
    <source>
        <dbReference type="EMBL" id="QFY57719.1"/>
    </source>
</evidence>
<reference evidence="1 3" key="1">
    <citation type="submission" date="2017-09" db="EMBL/GenBank/DDBJ databases">
        <title>Bacterial and phytoplankton interrelationship in Kongsfjorden, an Arctic fjord.</title>
        <authorList>
            <person name="Sinha R."/>
            <person name="Krishnan K."/>
        </authorList>
    </citation>
    <scope>NUCLEOTIDE SEQUENCE [LARGE SCALE GENOMIC DNA]</scope>
    <source>
        <strain evidence="1 3">58</strain>
    </source>
</reference>
<dbReference type="Proteomes" id="UP000344571">
    <property type="component" value="Chromosome"/>
</dbReference>
<dbReference type="Proteomes" id="UP000243750">
    <property type="component" value="Unassembled WGS sequence"/>
</dbReference>
<dbReference type="EMBL" id="NWMT01000195">
    <property type="protein sequence ID" value="PCC98563.1"/>
    <property type="molecule type" value="Genomic_DNA"/>
</dbReference>
<protein>
    <submittedName>
        <fullName evidence="1">Uncharacterized protein</fullName>
    </submittedName>
</protein>